<evidence type="ECO:0000313" key="2">
    <source>
        <dbReference type="Proteomes" id="UP000653343"/>
    </source>
</evidence>
<protein>
    <submittedName>
        <fullName evidence="1">Uncharacterized protein</fullName>
    </submittedName>
</protein>
<dbReference type="EMBL" id="BMYU01000001">
    <property type="protein sequence ID" value="GGX30854.1"/>
    <property type="molecule type" value="Genomic_DNA"/>
</dbReference>
<accession>A0ABQ2XRN0</accession>
<keyword evidence="2" id="KW-1185">Reference proteome</keyword>
<organism evidence="1 2">
    <name type="scientific">Undibacterium squillarum</name>
    <dbReference type="NCBI Taxonomy" id="1131567"/>
    <lineage>
        <taxon>Bacteria</taxon>
        <taxon>Pseudomonadati</taxon>
        <taxon>Pseudomonadota</taxon>
        <taxon>Betaproteobacteria</taxon>
        <taxon>Burkholderiales</taxon>
        <taxon>Oxalobacteraceae</taxon>
        <taxon>Undibacterium</taxon>
    </lineage>
</organism>
<sequence>MADLTSSARSFKARRINMQATCQKKGRILESLEVRIVNLNIYFPLLTKNYINVHFLLLQAEIAIKSSCVGADGIAPV</sequence>
<proteinExistence type="predicted"/>
<evidence type="ECO:0000313" key="1">
    <source>
        <dbReference type="EMBL" id="GGX30854.1"/>
    </source>
</evidence>
<name>A0ABQ2XRN0_9BURK</name>
<reference evidence="2" key="1">
    <citation type="journal article" date="2019" name="Int. J. Syst. Evol. Microbiol.">
        <title>The Global Catalogue of Microorganisms (GCM) 10K type strain sequencing project: providing services to taxonomists for standard genome sequencing and annotation.</title>
        <authorList>
            <consortium name="The Broad Institute Genomics Platform"/>
            <consortium name="The Broad Institute Genome Sequencing Center for Infectious Disease"/>
            <person name="Wu L."/>
            <person name="Ma J."/>
        </authorList>
    </citation>
    <scope>NUCLEOTIDE SEQUENCE [LARGE SCALE GENOMIC DNA]</scope>
    <source>
        <strain evidence="2">KCTC 23917</strain>
    </source>
</reference>
<gene>
    <name evidence="1" type="ORF">GCM10010946_04930</name>
</gene>
<comment type="caution">
    <text evidence="1">The sequence shown here is derived from an EMBL/GenBank/DDBJ whole genome shotgun (WGS) entry which is preliminary data.</text>
</comment>
<dbReference type="Proteomes" id="UP000653343">
    <property type="component" value="Unassembled WGS sequence"/>
</dbReference>